<sequence>MVGTSFSFSEFVGGVVGNGDWVVTCESSAGRMNIQVILAIPASTRPLVPIWIPQKLSALVIGHIPVSFRLTFHQLRPPPFQVVTSSKRAMLMLEYLRNFGKK</sequence>
<dbReference type="AlphaFoldDB" id="A0A7J0FKP2"/>
<proteinExistence type="predicted"/>
<accession>A0A7J0FKP2</accession>
<evidence type="ECO:0000313" key="1">
    <source>
        <dbReference type="EMBL" id="GFY99268.1"/>
    </source>
</evidence>
<dbReference type="Proteomes" id="UP000585474">
    <property type="component" value="Unassembled WGS sequence"/>
</dbReference>
<gene>
    <name evidence="1" type="ORF">Acr_13g0006690</name>
</gene>
<evidence type="ECO:0000313" key="2">
    <source>
        <dbReference type="Proteomes" id="UP000585474"/>
    </source>
</evidence>
<protein>
    <submittedName>
        <fullName evidence="1">Uncharacterized protein</fullName>
    </submittedName>
</protein>
<organism evidence="1 2">
    <name type="scientific">Actinidia rufa</name>
    <dbReference type="NCBI Taxonomy" id="165716"/>
    <lineage>
        <taxon>Eukaryota</taxon>
        <taxon>Viridiplantae</taxon>
        <taxon>Streptophyta</taxon>
        <taxon>Embryophyta</taxon>
        <taxon>Tracheophyta</taxon>
        <taxon>Spermatophyta</taxon>
        <taxon>Magnoliopsida</taxon>
        <taxon>eudicotyledons</taxon>
        <taxon>Gunneridae</taxon>
        <taxon>Pentapetalae</taxon>
        <taxon>asterids</taxon>
        <taxon>Ericales</taxon>
        <taxon>Actinidiaceae</taxon>
        <taxon>Actinidia</taxon>
    </lineage>
</organism>
<keyword evidence="2" id="KW-1185">Reference proteome</keyword>
<name>A0A7J0FKP2_9ERIC</name>
<comment type="caution">
    <text evidence="1">The sequence shown here is derived from an EMBL/GenBank/DDBJ whole genome shotgun (WGS) entry which is preliminary data.</text>
</comment>
<dbReference type="EMBL" id="BJWL01000013">
    <property type="protein sequence ID" value="GFY99268.1"/>
    <property type="molecule type" value="Genomic_DNA"/>
</dbReference>
<reference evidence="1 2" key="1">
    <citation type="submission" date="2019-07" db="EMBL/GenBank/DDBJ databases">
        <title>De Novo Assembly of kiwifruit Actinidia rufa.</title>
        <authorList>
            <person name="Sugita-Konishi S."/>
            <person name="Sato K."/>
            <person name="Mori E."/>
            <person name="Abe Y."/>
            <person name="Kisaki G."/>
            <person name="Hamano K."/>
            <person name="Suezawa K."/>
            <person name="Otani M."/>
            <person name="Fukuda T."/>
            <person name="Manabe T."/>
            <person name="Gomi K."/>
            <person name="Tabuchi M."/>
            <person name="Akimitsu K."/>
            <person name="Kataoka I."/>
        </authorList>
    </citation>
    <scope>NUCLEOTIDE SEQUENCE [LARGE SCALE GENOMIC DNA]</scope>
    <source>
        <strain evidence="2">cv. Fuchu</strain>
    </source>
</reference>